<comment type="caution">
    <text evidence="4">The sequence shown here is derived from an EMBL/GenBank/DDBJ whole genome shotgun (WGS) entry which is preliminary data.</text>
</comment>
<dbReference type="RefSeq" id="WP_167928241.1">
    <property type="nucleotide sequence ID" value="NZ_JAATVY010000028.1"/>
</dbReference>
<feature type="compositionally biased region" description="Low complexity" evidence="1">
    <location>
        <begin position="22"/>
        <end position="37"/>
    </location>
</feature>
<gene>
    <name evidence="4" type="ORF">HC031_26775</name>
</gene>
<name>A0ABX0Y583_9ACTN</name>
<feature type="compositionally biased region" description="Pro residues" evidence="1">
    <location>
        <begin position="1"/>
        <end position="12"/>
    </location>
</feature>
<dbReference type="InterPro" id="IPR025889">
    <property type="entry name" value="GSP17M-like_dom"/>
</dbReference>
<protein>
    <recommendedName>
        <fullName evidence="3">General stress protein 17M-like domain-containing protein</fullName>
    </recommendedName>
</protein>
<keyword evidence="5" id="KW-1185">Reference proteome</keyword>
<evidence type="ECO:0000259" key="3">
    <source>
        <dbReference type="Pfam" id="PF11181"/>
    </source>
</evidence>
<evidence type="ECO:0000256" key="1">
    <source>
        <dbReference type="SAM" id="MobiDB-lite"/>
    </source>
</evidence>
<dbReference type="EMBL" id="JAATVY010000028">
    <property type="protein sequence ID" value="NJC73297.1"/>
    <property type="molecule type" value="Genomic_DNA"/>
</dbReference>
<dbReference type="Pfam" id="PF11181">
    <property type="entry name" value="YflT"/>
    <property type="match status" value="1"/>
</dbReference>
<proteinExistence type="predicted"/>
<keyword evidence="2" id="KW-0472">Membrane</keyword>
<keyword evidence="2" id="KW-0812">Transmembrane</keyword>
<feature type="transmembrane region" description="Helical" evidence="2">
    <location>
        <begin position="124"/>
        <end position="148"/>
    </location>
</feature>
<accession>A0ABX0Y583</accession>
<organism evidence="4 5">
    <name type="scientific">Planosporangium thailandense</name>
    <dbReference type="NCBI Taxonomy" id="765197"/>
    <lineage>
        <taxon>Bacteria</taxon>
        <taxon>Bacillati</taxon>
        <taxon>Actinomycetota</taxon>
        <taxon>Actinomycetes</taxon>
        <taxon>Micromonosporales</taxon>
        <taxon>Micromonosporaceae</taxon>
        <taxon>Planosporangium</taxon>
    </lineage>
</organism>
<keyword evidence="2" id="KW-1133">Transmembrane helix</keyword>
<sequence>MQPNPAHDPVPHLPGAGSADIPTGPAGVPTTPGGADAVTGAGRPGVTVATYPDYESAQRAVDYLSDNHFPVEHTTIVGTDLRLVEKVLGRMTTGRAALAGAASGAWFGLLIGLLLAIFTVSTWWPLLVAGLIIGAIWGAIFGAIAHAMTGGRRDFSSRSTLVAGQYAVLVSTDHADPARQLLTRLNWQASGAGTS</sequence>
<evidence type="ECO:0000313" key="4">
    <source>
        <dbReference type="EMBL" id="NJC73297.1"/>
    </source>
</evidence>
<feature type="domain" description="General stress protein 17M-like" evidence="3">
    <location>
        <begin position="47"/>
        <end position="122"/>
    </location>
</feature>
<feature type="region of interest" description="Disordered" evidence="1">
    <location>
        <begin position="1"/>
        <end position="41"/>
    </location>
</feature>
<feature type="transmembrane region" description="Helical" evidence="2">
    <location>
        <begin position="96"/>
        <end position="118"/>
    </location>
</feature>
<reference evidence="4 5" key="1">
    <citation type="submission" date="2020-03" db="EMBL/GenBank/DDBJ databases">
        <title>WGS of the type strain of Planosporangium spp.</title>
        <authorList>
            <person name="Thawai C."/>
        </authorList>
    </citation>
    <scope>NUCLEOTIDE SEQUENCE [LARGE SCALE GENOMIC DNA]</scope>
    <source>
        <strain evidence="4 5">TBRC 5610</strain>
    </source>
</reference>
<dbReference type="Proteomes" id="UP000722989">
    <property type="component" value="Unassembled WGS sequence"/>
</dbReference>
<evidence type="ECO:0000313" key="5">
    <source>
        <dbReference type="Proteomes" id="UP000722989"/>
    </source>
</evidence>
<evidence type="ECO:0000256" key="2">
    <source>
        <dbReference type="SAM" id="Phobius"/>
    </source>
</evidence>